<keyword evidence="3 5" id="KW-1133">Transmembrane helix</keyword>
<keyword evidence="2 5" id="KW-0812">Transmembrane</keyword>
<reference evidence="7 8" key="1">
    <citation type="submission" date="2024-09" db="EMBL/GenBank/DDBJ databases">
        <title>Itraconazole resistance in Madurella fahalii resulting from another homologue of gene encoding cytochrome P450 14-alpha sterol demethylase (CYP51).</title>
        <authorList>
            <person name="Yoshioka I."/>
            <person name="Fahal A.H."/>
            <person name="Kaneko S."/>
            <person name="Yaguchi T."/>
        </authorList>
    </citation>
    <scope>NUCLEOTIDE SEQUENCE [LARGE SCALE GENOMIC DNA]</scope>
    <source>
        <strain evidence="7 8">IFM 68171</strain>
    </source>
</reference>
<dbReference type="PANTHER" id="PTHR23501:SF43">
    <property type="entry name" value="MULTIDRUG TRANSPORTER, PUTATIVE (AFU_ORTHOLOGUE AFUA_6G03040)-RELATED"/>
    <property type="match status" value="1"/>
</dbReference>
<dbReference type="Pfam" id="PF07690">
    <property type="entry name" value="MFS_1"/>
    <property type="match status" value="1"/>
</dbReference>
<evidence type="ECO:0000256" key="5">
    <source>
        <dbReference type="SAM" id="Phobius"/>
    </source>
</evidence>
<feature type="transmembrane region" description="Helical" evidence="5">
    <location>
        <begin position="279"/>
        <end position="298"/>
    </location>
</feature>
<gene>
    <name evidence="7" type="ORF">MFIFM68171_09235</name>
</gene>
<proteinExistence type="predicted"/>
<dbReference type="SUPFAM" id="SSF103473">
    <property type="entry name" value="MFS general substrate transporter"/>
    <property type="match status" value="1"/>
</dbReference>
<feature type="transmembrane region" description="Helical" evidence="5">
    <location>
        <begin position="453"/>
        <end position="473"/>
    </location>
</feature>
<dbReference type="Gene3D" id="1.20.1720.10">
    <property type="entry name" value="Multidrug resistance protein D"/>
    <property type="match status" value="2"/>
</dbReference>
<evidence type="ECO:0000256" key="1">
    <source>
        <dbReference type="ARBA" id="ARBA00004141"/>
    </source>
</evidence>
<feature type="transmembrane region" description="Helical" evidence="5">
    <location>
        <begin position="155"/>
        <end position="174"/>
    </location>
</feature>
<dbReference type="RefSeq" id="XP_070920755.1">
    <property type="nucleotide sequence ID" value="XM_071064654.1"/>
</dbReference>
<organism evidence="7 8">
    <name type="scientific">Madurella fahalii</name>
    <dbReference type="NCBI Taxonomy" id="1157608"/>
    <lineage>
        <taxon>Eukaryota</taxon>
        <taxon>Fungi</taxon>
        <taxon>Dikarya</taxon>
        <taxon>Ascomycota</taxon>
        <taxon>Pezizomycotina</taxon>
        <taxon>Sordariomycetes</taxon>
        <taxon>Sordariomycetidae</taxon>
        <taxon>Sordariales</taxon>
        <taxon>Sordariales incertae sedis</taxon>
        <taxon>Madurella</taxon>
    </lineage>
</organism>
<keyword evidence="8" id="KW-1185">Reference proteome</keyword>
<evidence type="ECO:0000259" key="6">
    <source>
        <dbReference type="PROSITE" id="PS50850"/>
    </source>
</evidence>
<name>A0ABQ0GMP8_9PEZI</name>
<feature type="transmembrane region" description="Helical" evidence="5">
    <location>
        <begin position="310"/>
        <end position="333"/>
    </location>
</feature>
<dbReference type="InterPro" id="IPR020846">
    <property type="entry name" value="MFS_dom"/>
</dbReference>
<dbReference type="InterPro" id="IPR011701">
    <property type="entry name" value="MFS"/>
</dbReference>
<comment type="subcellular location">
    <subcellularLocation>
        <location evidence="1">Membrane</location>
        <topology evidence="1">Multi-pass membrane protein</topology>
    </subcellularLocation>
</comment>
<evidence type="ECO:0000313" key="8">
    <source>
        <dbReference type="Proteomes" id="UP001628179"/>
    </source>
</evidence>
<dbReference type="GeneID" id="98179977"/>
<protein>
    <submittedName>
        <fullName evidence="7">Major facilitator superfamily transporter</fullName>
    </submittedName>
</protein>
<dbReference type="InterPro" id="IPR036259">
    <property type="entry name" value="MFS_trans_sf"/>
</dbReference>
<evidence type="ECO:0000256" key="2">
    <source>
        <dbReference type="ARBA" id="ARBA00022692"/>
    </source>
</evidence>
<feature type="transmembrane region" description="Helical" evidence="5">
    <location>
        <begin position="354"/>
        <end position="376"/>
    </location>
</feature>
<dbReference type="Proteomes" id="UP001628179">
    <property type="component" value="Unassembled WGS sequence"/>
</dbReference>
<feature type="transmembrane region" description="Helical" evidence="5">
    <location>
        <begin position="212"/>
        <end position="231"/>
    </location>
</feature>
<feature type="transmembrane region" description="Helical" evidence="5">
    <location>
        <begin position="388"/>
        <end position="407"/>
    </location>
</feature>
<evidence type="ECO:0000256" key="3">
    <source>
        <dbReference type="ARBA" id="ARBA00022989"/>
    </source>
</evidence>
<dbReference type="PROSITE" id="PS50850">
    <property type="entry name" value="MFS"/>
    <property type="match status" value="1"/>
</dbReference>
<dbReference type="EMBL" id="BAAFSV010000005">
    <property type="protein sequence ID" value="GAB1319025.1"/>
    <property type="molecule type" value="Genomic_DNA"/>
</dbReference>
<keyword evidence="4 5" id="KW-0472">Membrane</keyword>
<feature type="transmembrane region" description="Helical" evidence="5">
    <location>
        <begin position="180"/>
        <end position="200"/>
    </location>
</feature>
<feature type="transmembrane region" description="Helical" evidence="5">
    <location>
        <begin position="89"/>
        <end position="113"/>
    </location>
</feature>
<feature type="transmembrane region" description="Helical" evidence="5">
    <location>
        <begin position="243"/>
        <end position="263"/>
    </location>
</feature>
<dbReference type="PANTHER" id="PTHR23501">
    <property type="entry name" value="MAJOR FACILITATOR SUPERFAMILY"/>
    <property type="match status" value="1"/>
</dbReference>
<feature type="domain" description="Major facilitator superfamily (MFS) profile" evidence="6">
    <location>
        <begin position="90"/>
        <end position="539"/>
    </location>
</feature>
<evidence type="ECO:0000256" key="4">
    <source>
        <dbReference type="ARBA" id="ARBA00023136"/>
    </source>
</evidence>
<accession>A0ABQ0GMP8</accession>
<dbReference type="PRINTS" id="PR01036">
    <property type="entry name" value="TCRTETB"/>
</dbReference>
<comment type="caution">
    <text evidence="7">The sequence shown here is derived from an EMBL/GenBank/DDBJ whole genome shotgun (WGS) entry which is preliminary data.</text>
</comment>
<evidence type="ECO:0000313" key="7">
    <source>
        <dbReference type="EMBL" id="GAB1319025.1"/>
    </source>
</evidence>
<sequence length="539" mass="58102">MKDKATRHCKAVSQLSCPCSQPFVSPAAYKWHSSFAAQKLNRTFNGFGSSDARQRVEVPAARNGGSGDEEDQQTNIGEDQSLPLWKWTILILGVAFGLFLSILDSAIVATSLVSISAEFGDVGSINWVALAYTLTYLSCAVLFARISDVVGRRAAFVAAYSIFIVFSVACGFSQSMPQLIAFRALQGLGGSGLYSISMVILPEVTPARRQQFIGAIVAIVLTSSGVLGPVLGGILTQYANWRWVFWINGPVGSISLFIFLFAWEKRQLPAPQRRSWRDVDYVGSLLLVAAAVLIVFPFQNSSKTAQWTHAIFLAPLITGLFALAALFVWQHFIEHYSQRKLAAAFPPVLLNNRVYTATAIHTMLTGFPYLLSVYAFPVRFQVVYGRNALGAGVMLLPMLATSAMATLASGALNSKRNRLVETLVVGCVLMLLGCGLETMSFDTGGMEFKMMGYLTFIRFGFGLSASAGTIIAATESPVREHATAQGIIAQARVFGGSLGIAASSTTLGVKAREELALAGMPPETFANMALEPSQFSTDQ</sequence>
<feature type="transmembrane region" description="Helical" evidence="5">
    <location>
        <begin position="419"/>
        <end position="441"/>
    </location>
</feature>
<feature type="transmembrane region" description="Helical" evidence="5">
    <location>
        <begin position="125"/>
        <end position="143"/>
    </location>
</feature>